<keyword evidence="1" id="KW-0812">Transmembrane</keyword>
<accession>A0A0F9QTE7</accession>
<evidence type="ECO:0000259" key="2">
    <source>
        <dbReference type="Pfam" id="PF13490"/>
    </source>
</evidence>
<evidence type="ECO:0000256" key="1">
    <source>
        <dbReference type="SAM" id="Phobius"/>
    </source>
</evidence>
<keyword evidence="1" id="KW-1133">Transmembrane helix</keyword>
<keyword evidence="1" id="KW-0472">Membrane</keyword>
<feature type="transmembrane region" description="Helical" evidence="1">
    <location>
        <begin position="106"/>
        <end position="125"/>
    </location>
</feature>
<proteinExistence type="predicted"/>
<dbReference type="Pfam" id="PF13490">
    <property type="entry name" value="zf-HC2"/>
    <property type="match status" value="1"/>
</dbReference>
<name>A0A0F9QTE7_9ZZZZ</name>
<dbReference type="InterPro" id="IPR041916">
    <property type="entry name" value="Anti_sigma_zinc_sf"/>
</dbReference>
<evidence type="ECO:0000313" key="3">
    <source>
        <dbReference type="EMBL" id="KKN40262.1"/>
    </source>
</evidence>
<dbReference type="EMBL" id="LAZR01001714">
    <property type="protein sequence ID" value="KKN40262.1"/>
    <property type="molecule type" value="Genomic_DNA"/>
</dbReference>
<dbReference type="Gene3D" id="1.10.10.1320">
    <property type="entry name" value="Anti-sigma factor, zinc-finger domain"/>
    <property type="match status" value="1"/>
</dbReference>
<protein>
    <recommendedName>
        <fullName evidence="2">Putative zinc-finger domain-containing protein</fullName>
    </recommendedName>
</protein>
<dbReference type="AlphaFoldDB" id="A0A0F9QTE7"/>
<organism evidence="3">
    <name type="scientific">marine sediment metagenome</name>
    <dbReference type="NCBI Taxonomy" id="412755"/>
    <lineage>
        <taxon>unclassified sequences</taxon>
        <taxon>metagenomes</taxon>
        <taxon>ecological metagenomes</taxon>
    </lineage>
</organism>
<dbReference type="InterPro" id="IPR027383">
    <property type="entry name" value="Znf_put"/>
</dbReference>
<comment type="caution">
    <text evidence="3">The sequence shown here is derived from an EMBL/GenBank/DDBJ whole genome shotgun (WGS) entry which is preliminary data.</text>
</comment>
<sequence>MMDCKKIKKDLVAFLYGELREDEKELLKTHLEACPDCRKELQHMKEVIKGADSLQEDIEKAMASVDWEELPSRITEAVFAKEAPLPREPWLAGISRFFFQSKLRPAYAALLIGVLLGSFITFIVFRAPLPREVEAGNFLVSRDFLENVELEMARRETLNYLEESQYLLLDFIQSPSERSAEFWQSEFVSQKARGILARKKYISPQLDKFKMAKAKAICDQIEYLFYELVQISAQLSEEEVSKIQNMIEEKKLLLKIKLLKKELEQSEV</sequence>
<gene>
    <name evidence="3" type="ORF">LCGC14_0735070</name>
</gene>
<feature type="domain" description="Putative zinc-finger" evidence="2">
    <location>
        <begin position="4"/>
        <end position="38"/>
    </location>
</feature>
<reference evidence="3" key="1">
    <citation type="journal article" date="2015" name="Nature">
        <title>Complex archaea that bridge the gap between prokaryotes and eukaryotes.</title>
        <authorList>
            <person name="Spang A."/>
            <person name="Saw J.H."/>
            <person name="Jorgensen S.L."/>
            <person name="Zaremba-Niedzwiedzka K."/>
            <person name="Martijn J."/>
            <person name="Lind A.E."/>
            <person name="van Eijk R."/>
            <person name="Schleper C."/>
            <person name="Guy L."/>
            <person name="Ettema T.J."/>
        </authorList>
    </citation>
    <scope>NUCLEOTIDE SEQUENCE</scope>
</reference>